<feature type="domain" description="J" evidence="2">
    <location>
        <begin position="3"/>
        <end position="68"/>
    </location>
</feature>
<dbReference type="InterPro" id="IPR002939">
    <property type="entry name" value="DnaJ_C"/>
</dbReference>
<evidence type="ECO:0000313" key="3">
    <source>
        <dbReference type="EMBL" id="GGH22199.1"/>
    </source>
</evidence>
<dbReference type="SMART" id="SM00271">
    <property type="entry name" value="DnaJ"/>
    <property type="match status" value="1"/>
</dbReference>
<dbReference type="InterPro" id="IPR036869">
    <property type="entry name" value="J_dom_sf"/>
</dbReference>
<dbReference type="Gene3D" id="1.10.287.110">
    <property type="entry name" value="DnaJ domain"/>
    <property type="match status" value="1"/>
</dbReference>
<dbReference type="SUPFAM" id="SSF46565">
    <property type="entry name" value="Chaperone J-domain"/>
    <property type="match status" value="1"/>
</dbReference>
<dbReference type="InterPro" id="IPR008971">
    <property type="entry name" value="HSP40/DnaJ_pept-bd"/>
</dbReference>
<accession>A0A917MHS5</accession>
<reference evidence="3" key="2">
    <citation type="submission" date="2020-09" db="EMBL/GenBank/DDBJ databases">
        <authorList>
            <person name="Sun Q."/>
            <person name="Zhou Y."/>
        </authorList>
    </citation>
    <scope>NUCLEOTIDE SEQUENCE</scope>
    <source>
        <strain evidence="3">CGMCC 1.12214</strain>
    </source>
</reference>
<dbReference type="Proteomes" id="UP000603912">
    <property type="component" value="Unassembled WGS sequence"/>
</dbReference>
<evidence type="ECO:0000313" key="4">
    <source>
        <dbReference type="Proteomes" id="UP000603912"/>
    </source>
</evidence>
<keyword evidence="1" id="KW-0143">Chaperone</keyword>
<dbReference type="InterPro" id="IPR001623">
    <property type="entry name" value="DnaJ_domain"/>
</dbReference>
<dbReference type="GO" id="GO:0051082">
    <property type="term" value="F:unfolded protein binding"/>
    <property type="evidence" value="ECO:0007669"/>
    <property type="project" value="InterPro"/>
</dbReference>
<dbReference type="SUPFAM" id="SSF49493">
    <property type="entry name" value="HSP40/DnaJ peptide-binding domain"/>
    <property type="match status" value="2"/>
</dbReference>
<dbReference type="PRINTS" id="PR00625">
    <property type="entry name" value="JDOMAIN"/>
</dbReference>
<dbReference type="GO" id="GO:0042026">
    <property type="term" value="P:protein refolding"/>
    <property type="evidence" value="ECO:0007669"/>
    <property type="project" value="TreeGrafter"/>
</dbReference>
<dbReference type="PANTHER" id="PTHR43096:SF52">
    <property type="entry name" value="DNAJ HOMOLOG 1, MITOCHONDRIAL-RELATED"/>
    <property type="match status" value="1"/>
</dbReference>
<dbReference type="PROSITE" id="PS50076">
    <property type="entry name" value="DNAJ_2"/>
    <property type="match status" value="1"/>
</dbReference>
<evidence type="ECO:0000259" key="2">
    <source>
        <dbReference type="PROSITE" id="PS50076"/>
    </source>
</evidence>
<dbReference type="PANTHER" id="PTHR43096">
    <property type="entry name" value="DNAJ HOMOLOG 1, MITOCHONDRIAL-RELATED"/>
    <property type="match status" value="1"/>
</dbReference>
<dbReference type="Pfam" id="PF00226">
    <property type="entry name" value="DnaJ"/>
    <property type="match status" value="1"/>
</dbReference>
<dbReference type="EMBL" id="BMES01000002">
    <property type="protein sequence ID" value="GGH22199.1"/>
    <property type="molecule type" value="Genomic_DNA"/>
</dbReference>
<sequence>MRDPYEILGVPRSAQEADIKKAYRKLAKVLHPDRNPDDPKAREKFSELTNAYEILGDDAKRKQFDRGEIDAEGKPRFSGFEGFHHGGGPGAGAGFGAGRGAGFEGFNFGFEPGGAAGGYRARTGPGGFDPGDIFADLFAGGGAAGGQRAGRTGGKRPSGEDAQTEITLTLAEAAKGAKARVVLPSGKEVEISVPAGVTDGKVIRLKGQGHPSAWGGANGDLLVNVRVRPDKRFTVEGKDLRLRLPLRLDEAVLGAKVRVPTLDGAVEMSIPSHSSSGRTLRLRGKGLPAADGPGDLLVTVEVVLPPEKDQELEALMKRWSETQTFDPRKDM</sequence>
<reference evidence="3" key="1">
    <citation type="journal article" date="2014" name="Int. J. Syst. Evol. Microbiol.">
        <title>Complete genome sequence of Corynebacterium casei LMG S-19264T (=DSM 44701T), isolated from a smear-ripened cheese.</title>
        <authorList>
            <consortium name="US DOE Joint Genome Institute (JGI-PGF)"/>
            <person name="Walter F."/>
            <person name="Albersmeier A."/>
            <person name="Kalinowski J."/>
            <person name="Ruckert C."/>
        </authorList>
    </citation>
    <scope>NUCLEOTIDE SEQUENCE</scope>
    <source>
        <strain evidence="3">CGMCC 1.12214</strain>
    </source>
</reference>
<dbReference type="FunFam" id="2.60.260.20:FF:000013">
    <property type="entry name" value="DnaJ subfamily B member 11"/>
    <property type="match status" value="1"/>
</dbReference>
<dbReference type="RefSeq" id="WP_188518279.1">
    <property type="nucleotide sequence ID" value="NZ_BMES01000002.1"/>
</dbReference>
<proteinExistence type="predicted"/>
<dbReference type="CDD" id="cd10747">
    <property type="entry name" value="DnaJ_C"/>
    <property type="match status" value="1"/>
</dbReference>
<protein>
    <submittedName>
        <fullName evidence="3">Molecular chaperone DnaJ</fullName>
    </submittedName>
</protein>
<dbReference type="InterPro" id="IPR018253">
    <property type="entry name" value="DnaJ_domain_CS"/>
</dbReference>
<dbReference type="PROSITE" id="PS00636">
    <property type="entry name" value="DNAJ_1"/>
    <property type="match status" value="1"/>
</dbReference>
<organism evidence="3 4">
    <name type="scientific">Alsobacter metallidurans</name>
    <dbReference type="NCBI Taxonomy" id="340221"/>
    <lineage>
        <taxon>Bacteria</taxon>
        <taxon>Pseudomonadati</taxon>
        <taxon>Pseudomonadota</taxon>
        <taxon>Alphaproteobacteria</taxon>
        <taxon>Hyphomicrobiales</taxon>
        <taxon>Alsobacteraceae</taxon>
        <taxon>Alsobacter</taxon>
    </lineage>
</organism>
<dbReference type="GO" id="GO:0005737">
    <property type="term" value="C:cytoplasm"/>
    <property type="evidence" value="ECO:0007669"/>
    <property type="project" value="TreeGrafter"/>
</dbReference>
<gene>
    <name evidence="3" type="primary">dnaJ</name>
    <name evidence="3" type="ORF">GCM10007036_27030</name>
</gene>
<comment type="caution">
    <text evidence="3">The sequence shown here is derived from an EMBL/GenBank/DDBJ whole genome shotgun (WGS) entry which is preliminary data.</text>
</comment>
<name>A0A917MHS5_9HYPH</name>
<evidence type="ECO:0000256" key="1">
    <source>
        <dbReference type="ARBA" id="ARBA00023186"/>
    </source>
</evidence>
<dbReference type="Gene3D" id="2.60.260.20">
    <property type="entry name" value="Urease metallochaperone UreE, N-terminal domain"/>
    <property type="match status" value="2"/>
</dbReference>
<dbReference type="CDD" id="cd06257">
    <property type="entry name" value="DnaJ"/>
    <property type="match status" value="1"/>
</dbReference>
<dbReference type="Pfam" id="PF01556">
    <property type="entry name" value="DnaJ_C"/>
    <property type="match status" value="1"/>
</dbReference>
<keyword evidence="4" id="KW-1185">Reference proteome</keyword>
<dbReference type="AlphaFoldDB" id="A0A917MHS5"/>